<dbReference type="GO" id="GO:0120147">
    <property type="term" value="F:formylglycine-generating oxidase activity"/>
    <property type="evidence" value="ECO:0007669"/>
    <property type="project" value="TreeGrafter"/>
</dbReference>
<proteinExistence type="predicted"/>
<dbReference type="InterPro" id="IPR016187">
    <property type="entry name" value="CTDL_fold"/>
</dbReference>
<name>A0A5S9ISU2_UABAM</name>
<reference evidence="2 3" key="1">
    <citation type="submission" date="2019-08" db="EMBL/GenBank/DDBJ databases">
        <title>Complete genome sequence of Candidatus Uab amorphum.</title>
        <authorList>
            <person name="Shiratori T."/>
            <person name="Suzuki S."/>
            <person name="Kakizawa Y."/>
            <person name="Ishida K."/>
        </authorList>
    </citation>
    <scope>NUCLEOTIDE SEQUENCE [LARGE SCALE GENOMIC DNA]</scope>
    <source>
        <strain evidence="2 3">SRT547</strain>
    </source>
</reference>
<protein>
    <recommendedName>
        <fullName evidence="1">Protein kinase domain-containing protein</fullName>
    </recommendedName>
</protein>
<dbReference type="SMART" id="SM00220">
    <property type="entry name" value="S_TKc"/>
    <property type="match status" value="1"/>
</dbReference>
<dbReference type="SUPFAM" id="SSF48452">
    <property type="entry name" value="TPR-like"/>
    <property type="match status" value="1"/>
</dbReference>
<dbReference type="Pfam" id="PF03781">
    <property type="entry name" value="FGE-sulfatase"/>
    <property type="match status" value="1"/>
</dbReference>
<evidence type="ECO:0000259" key="1">
    <source>
        <dbReference type="PROSITE" id="PS50011"/>
    </source>
</evidence>
<dbReference type="InterPro" id="IPR011990">
    <property type="entry name" value="TPR-like_helical_dom_sf"/>
</dbReference>
<dbReference type="Pfam" id="PF00069">
    <property type="entry name" value="Pkinase"/>
    <property type="match status" value="1"/>
</dbReference>
<gene>
    <name evidence="2" type="ORF">UABAM_05920</name>
</gene>
<dbReference type="SUPFAM" id="SSF56436">
    <property type="entry name" value="C-type lectin-like"/>
    <property type="match status" value="1"/>
</dbReference>
<dbReference type="GO" id="GO:0004672">
    <property type="term" value="F:protein kinase activity"/>
    <property type="evidence" value="ECO:0007669"/>
    <property type="project" value="InterPro"/>
</dbReference>
<dbReference type="InterPro" id="IPR005532">
    <property type="entry name" value="SUMF_dom"/>
</dbReference>
<dbReference type="CDD" id="cd14014">
    <property type="entry name" value="STKc_PknB_like"/>
    <property type="match status" value="1"/>
</dbReference>
<dbReference type="InterPro" id="IPR051043">
    <property type="entry name" value="Sulfatase_Mod_Factor_Kinase"/>
</dbReference>
<dbReference type="InterPro" id="IPR042095">
    <property type="entry name" value="SUMF_sf"/>
</dbReference>
<dbReference type="KEGG" id="uam:UABAM_05920"/>
<dbReference type="Proteomes" id="UP000326354">
    <property type="component" value="Chromosome"/>
</dbReference>
<dbReference type="InterPro" id="IPR011009">
    <property type="entry name" value="Kinase-like_dom_sf"/>
</dbReference>
<dbReference type="SUPFAM" id="SSF56112">
    <property type="entry name" value="Protein kinase-like (PK-like)"/>
    <property type="match status" value="1"/>
</dbReference>
<dbReference type="Gene3D" id="1.25.40.10">
    <property type="entry name" value="Tetratricopeptide repeat domain"/>
    <property type="match status" value="1"/>
</dbReference>
<dbReference type="OrthoDB" id="9812426at2"/>
<evidence type="ECO:0000313" key="3">
    <source>
        <dbReference type="Proteomes" id="UP000326354"/>
    </source>
</evidence>
<dbReference type="PROSITE" id="PS50011">
    <property type="entry name" value="PROTEIN_KINASE_DOM"/>
    <property type="match status" value="1"/>
</dbReference>
<feature type="domain" description="Protein kinase" evidence="1">
    <location>
        <begin position="411"/>
        <end position="674"/>
    </location>
</feature>
<evidence type="ECO:0000313" key="2">
    <source>
        <dbReference type="EMBL" id="BBM87508.1"/>
    </source>
</evidence>
<dbReference type="AlphaFoldDB" id="A0A5S9ISU2"/>
<dbReference type="EMBL" id="AP019860">
    <property type="protein sequence ID" value="BBM87508.1"/>
    <property type="molecule type" value="Genomic_DNA"/>
</dbReference>
<dbReference type="Gene3D" id="3.90.1580.10">
    <property type="entry name" value="paralog of FGE (formylglycine-generating enzyme)"/>
    <property type="match status" value="1"/>
</dbReference>
<organism evidence="2 3">
    <name type="scientific">Uabimicrobium amorphum</name>
    <dbReference type="NCBI Taxonomy" id="2596890"/>
    <lineage>
        <taxon>Bacteria</taxon>
        <taxon>Pseudomonadati</taxon>
        <taxon>Planctomycetota</taxon>
        <taxon>Candidatus Uabimicrobiia</taxon>
        <taxon>Candidatus Uabimicrobiales</taxon>
        <taxon>Candidatus Uabimicrobiaceae</taxon>
        <taxon>Candidatus Uabimicrobium</taxon>
    </lineage>
</organism>
<dbReference type="RefSeq" id="WP_151971525.1">
    <property type="nucleotide sequence ID" value="NZ_AP019860.1"/>
</dbReference>
<dbReference type="GO" id="GO:0005524">
    <property type="term" value="F:ATP binding"/>
    <property type="evidence" value="ECO:0007669"/>
    <property type="project" value="InterPro"/>
</dbReference>
<dbReference type="Gene3D" id="1.10.510.10">
    <property type="entry name" value="Transferase(Phosphotransferase) domain 1"/>
    <property type="match status" value="1"/>
</dbReference>
<dbReference type="PANTHER" id="PTHR23150:SF19">
    <property type="entry name" value="FORMYLGLYCINE-GENERATING ENZYME"/>
    <property type="match status" value="1"/>
</dbReference>
<dbReference type="PANTHER" id="PTHR23150">
    <property type="entry name" value="SULFATASE MODIFYING FACTOR 1, 2"/>
    <property type="match status" value="1"/>
</dbReference>
<accession>A0A5S9ISU2</accession>
<dbReference type="InterPro" id="IPR000719">
    <property type="entry name" value="Prot_kinase_dom"/>
</dbReference>
<keyword evidence="3" id="KW-1185">Reference proteome</keyword>
<sequence length="947" mass="109049">MKNAVSIFSWVASLLLEGISPGCLIADNIVDGLKKYGESISKIAEAMQRSWSESIRTLKIALGENELLSPKSRKQLAAKFAQEVITPFAVKHGYTGERLASFRSKVLEQCCELEKIRGKIIDFSQYSEEELLENLTSVDGVTASGEEMGEVIIHNIQNELPQAKELIQLLWFRNLLMEGLVAHFHLEISCNANLSSIVSRLDRERIQKDLQDIKQQINNSMENQNFSNLSLLGAQATRLATIDQVCDLQEKYRELLGPVMYKLDELAQDHRDMNAKLDIILRTLTQLQGIQRNKAHNLENVLLPNRSSFSELQLMENINSLVESIKWEALPENHRMQIVNSLSMNLYDLDKIPKTLAIIEKLVARDVRDAHVHFIYFQMLQERGKYKKAVKVYEEMISINKNFALFPSEKYKMLDIIAKGRTGFVYKVLRAATNDVVAIKVLKPEYDSEKRREKFWDAVAVAKRLDHPHIVKIYDMSLKDARHSWVAMEYLEGSNLQQKVQNSKLTFEENLRIAYQLGEAIDYAHKEGIIHGDLKPTNFFSINDEMIKIVDFGLADWKSNVLLANEFYSSVYYSAPEKLMDSEKVTVYSDVYSFGKTLYYLFTGDEPYDMEWEHVPIKVRKILRKATRKLPEKRYSSIEDVLIDLKKIHEQSFTEDEMAESDVFPIFYVRNKAISLIPQCVLEHLPVGYKIVNEEIISLIDNAPMVYIPKGIFVMGDNSIDADLEEVLEHKVYLDAYLIDKYPVTNARYKQFLNAIGQNPQTNIVMDSAKKLHVPQFWYHPKWNDPEQPVVGVDWHDAQAYCSWSQKSLPTEAEWEKAARGTDCRHYPWGNELPDLTRCNYNCNVGQTSAVNEYGDNSSPYGCYDMSGNVWEWCQDWYDAHYYNKSPLTNPQGPQGGKFKIARGGSWQQRARKVRVTTRGYISAKERRNQIGFRTVKRICKKISGKS</sequence>